<feature type="transmembrane region" description="Helical" evidence="6">
    <location>
        <begin position="29"/>
        <end position="48"/>
    </location>
</feature>
<sequence length="148" mass="15726">MIALLAFGAVGVALYTQHARDMQPCPWCVLQRLVFVAIGAWAVIGFVMRGGLGQRVVAIIVSLLASAGIAAALWQHFVAAASASCNQTFADKFIAATGLDGLLPDVFAAYASCADAKVDLFGVPYEFYSLALFAVLDMLAVLTLLRRR</sequence>
<name>A0ABX2EN80_9BURK</name>
<dbReference type="Pfam" id="PF02600">
    <property type="entry name" value="DsbB"/>
    <property type="match status" value="1"/>
</dbReference>
<evidence type="ECO:0000256" key="4">
    <source>
        <dbReference type="ARBA" id="ARBA00022989"/>
    </source>
</evidence>
<keyword evidence="4 6" id="KW-1133">Transmembrane helix</keyword>
<organism evidence="7 8">
    <name type="scientific">Pseudaquabacterium terrae</name>
    <dbReference type="NCBI Taxonomy" id="2732868"/>
    <lineage>
        <taxon>Bacteria</taxon>
        <taxon>Pseudomonadati</taxon>
        <taxon>Pseudomonadota</taxon>
        <taxon>Betaproteobacteria</taxon>
        <taxon>Burkholderiales</taxon>
        <taxon>Sphaerotilaceae</taxon>
        <taxon>Pseudaquabacterium</taxon>
    </lineage>
</organism>
<gene>
    <name evidence="7" type="ORF">HLB44_23770</name>
</gene>
<keyword evidence="5 6" id="KW-0472">Membrane</keyword>
<dbReference type="InterPro" id="IPR003752">
    <property type="entry name" value="DiS_bond_form_DsbB/BdbC"/>
</dbReference>
<evidence type="ECO:0000256" key="6">
    <source>
        <dbReference type="SAM" id="Phobius"/>
    </source>
</evidence>
<evidence type="ECO:0000313" key="8">
    <source>
        <dbReference type="Proteomes" id="UP000737171"/>
    </source>
</evidence>
<evidence type="ECO:0000256" key="5">
    <source>
        <dbReference type="ARBA" id="ARBA00023136"/>
    </source>
</evidence>
<dbReference type="InterPro" id="IPR023380">
    <property type="entry name" value="DsbB-like_sf"/>
</dbReference>
<reference evidence="7 8" key="1">
    <citation type="submission" date="2020-05" db="EMBL/GenBank/DDBJ databases">
        <title>Aquincola sp. isolate from soil.</title>
        <authorList>
            <person name="Han J."/>
            <person name="Kim D.-U."/>
        </authorList>
    </citation>
    <scope>NUCLEOTIDE SEQUENCE [LARGE SCALE GENOMIC DNA]</scope>
    <source>
        <strain evidence="7 8">S2</strain>
    </source>
</reference>
<keyword evidence="3 6" id="KW-0812">Transmembrane</keyword>
<dbReference type="InterPro" id="IPR050183">
    <property type="entry name" value="DsbB"/>
</dbReference>
<accession>A0ABX2EN80</accession>
<keyword evidence="8" id="KW-1185">Reference proteome</keyword>
<dbReference type="Proteomes" id="UP000737171">
    <property type="component" value="Unassembled WGS sequence"/>
</dbReference>
<proteinExistence type="predicted"/>
<dbReference type="Gene3D" id="1.20.1550.10">
    <property type="entry name" value="DsbB-like"/>
    <property type="match status" value="1"/>
</dbReference>
<comment type="caution">
    <text evidence="7">The sequence shown here is derived from an EMBL/GenBank/DDBJ whole genome shotgun (WGS) entry which is preliminary data.</text>
</comment>
<dbReference type="SUPFAM" id="SSF158442">
    <property type="entry name" value="DsbB-like"/>
    <property type="match status" value="1"/>
</dbReference>
<keyword evidence="2" id="KW-1003">Cell membrane</keyword>
<dbReference type="PANTHER" id="PTHR36570">
    <property type="entry name" value="DISULFIDE BOND FORMATION PROTEIN B"/>
    <property type="match status" value="1"/>
</dbReference>
<dbReference type="PANTHER" id="PTHR36570:SF3">
    <property type="entry name" value="DISULFIDE BOND FORMATION PROTEIN B"/>
    <property type="match status" value="1"/>
</dbReference>
<evidence type="ECO:0000256" key="2">
    <source>
        <dbReference type="ARBA" id="ARBA00022475"/>
    </source>
</evidence>
<evidence type="ECO:0000256" key="1">
    <source>
        <dbReference type="ARBA" id="ARBA00004651"/>
    </source>
</evidence>
<protein>
    <submittedName>
        <fullName evidence="7">Disulfide bond formation protein B</fullName>
    </submittedName>
</protein>
<evidence type="ECO:0000256" key="3">
    <source>
        <dbReference type="ARBA" id="ARBA00022692"/>
    </source>
</evidence>
<feature type="transmembrane region" description="Helical" evidence="6">
    <location>
        <begin position="127"/>
        <end position="145"/>
    </location>
</feature>
<evidence type="ECO:0000313" key="7">
    <source>
        <dbReference type="EMBL" id="NRF70027.1"/>
    </source>
</evidence>
<comment type="subcellular location">
    <subcellularLocation>
        <location evidence="1">Cell membrane</location>
        <topology evidence="1">Multi-pass membrane protein</topology>
    </subcellularLocation>
</comment>
<dbReference type="EMBL" id="JABRWJ010000007">
    <property type="protein sequence ID" value="NRF70027.1"/>
    <property type="molecule type" value="Genomic_DNA"/>
</dbReference>
<feature type="transmembrane region" description="Helical" evidence="6">
    <location>
        <begin position="55"/>
        <end position="74"/>
    </location>
</feature>